<dbReference type="InterPro" id="IPR027417">
    <property type="entry name" value="P-loop_NTPase"/>
</dbReference>
<organism evidence="1 2">
    <name type="scientific">Collinsella ihumii</name>
    <dbReference type="NCBI Taxonomy" id="1720204"/>
    <lineage>
        <taxon>Bacteria</taxon>
        <taxon>Bacillati</taxon>
        <taxon>Actinomycetota</taxon>
        <taxon>Coriobacteriia</taxon>
        <taxon>Coriobacteriales</taxon>
        <taxon>Coriobacteriaceae</taxon>
        <taxon>Collinsella</taxon>
    </lineage>
</organism>
<keyword evidence="2" id="KW-1185">Reference proteome</keyword>
<dbReference type="PANTHER" id="PTHR34301:SF8">
    <property type="entry name" value="ATPASE DOMAIN-CONTAINING PROTEIN"/>
    <property type="match status" value="1"/>
</dbReference>
<reference evidence="1" key="2">
    <citation type="submission" date="2024-05" db="EMBL/GenBank/DDBJ databases">
        <title>Identification and characterization of horizontal gene transfer across gut microbiota members of farm animals based on homology search.</title>
        <authorList>
            <person name="Schwarzerova J."/>
            <person name="Nykrynova M."/>
            <person name="Jureckova K."/>
            <person name="Cejkova D."/>
            <person name="Rychlik I."/>
        </authorList>
    </citation>
    <scope>NUCLEOTIDE SEQUENCE</scope>
    <source>
        <strain evidence="1">176_SSukc20</strain>
    </source>
</reference>
<sequence>MTASRNPFTPTFGVVPFVMAGRDEQISNILNALDSGPGDPNLSTIFIGARGTGKTALLMYLARQAQQYGWIAVSVSALPGMLEDIYEQSLEKAREFVSSENQHHLTGVNVGGVFGVSWERSSSETGNWRTRMTRLLNELEEHNVGLLITVDEVRVTLDEMVALAATYQLFVGEGRRIGLLMAGLPHQVSALLRNENISFLRRAVQYHMERIPDYEVIDALRKTIEAEGRTASDQELARMAEASQGFPYMIQLVGSRVWSQHPEMKRISTQDVERGIDMARNDMRTRVLDATYRELSEGDLRFLEAMLEDEGASRVSDIAHRLGVSSGYAAQYKRRLLEQGVIGERGRGIVDFDIPFFREYLEGMRGSE</sequence>
<dbReference type="SUPFAM" id="SSF52540">
    <property type="entry name" value="P-loop containing nucleoside triphosphate hydrolases"/>
    <property type="match status" value="1"/>
</dbReference>
<evidence type="ECO:0000313" key="2">
    <source>
        <dbReference type="Proteomes" id="UP001168435"/>
    </source>
</evidence>
<gene>
    <name evidence="1" type="ORF">QVN30_03050</name>
</gene>
<dbReference type="PANTHER" id="PTHR34301">
    <property type="entry name" value="DNA-BINDING PROTEIN-RELATED"/>
    <property type="match status" value="1"/>
</dbReference>
<dbReference type="EMBL" id="JAUEIQ010000002">
    <property type="protein sequence ID" value="MDN0063283.1"/>
    <property type="molecule type" value="Genomic_DNA"/>
</dbReference>
<name>A0ABT7XD76_9ACTN</name>
<protein>
    <submittedName>
        <fullName evidence="1">AAA family ATPase</fullName>
    </submittedName>
</protein>
<dbReference type="Gene3D" id="3.40.50.300">
    <property type="entry name" value="P-loop containing nucleotide triphosphate hydrolases"/>
    <property type="match status" value="1"/>
</dbReference>
<reference evidence="1" key="1">
    <citation type="submission" date="2023-06" db="EMBL/GenBank/DDBJ databases">
        <authorList>
            <person name="Zeman M."/>
            <person name="Kubasova T."/>
            <person name="Jahodarova E."/>
            <person name="Nykrynova M."/>
            <person name="Rychlik I."/>
        </authorList>
    </citation>
    <scope>NUCLEOTIDE SEQUENCE</scope>
    <source>
        <strain evidence="1">176_SSukc20</strain>
    </source>
</reference>
<accession>A0ABT7XD76</accession>
<proteinExistence type="predicted"/>
<dbReference type="Proteomes" id="UP001168435">
    <property type="component" value="Unassembled WGS sequence"/>
</dbReference>
<comment type="caution">
    <text evidence="1">The sequence shown here is derived from an EMBL/GenBank/DDBJ whole genome shotgun (WGS) entry which is preliminary data.</text>
</comment>
<evidence type="ECO:0000313" key="1">
    <source>
        <dbReference type="EMBL" id="MDN0063283.1"/>
    </source>
</evidence>